<dbReference type="EMBL" id="CP015879">
    <property type="protein sequence ID" value="ANI19017.1"/>
    <property type="molecule type" value="Genomic_DNA"/>
</dbReference>
<organism evidence="1 2">
    <name type="scientific">Pseudomonas citronellolis</name>
    <dbReference type="NCBI Taxonomy" id="53408"/>
    <lineage>
        <taxon>Bacteria</taxon>
        <taxon>Pseudomonadati</taxon>
        <taxon>Pseudomonadota</taxon>
        <taxon>Gammaproteobacteria</taxon>
        <taxon>Pseudomonadales</taxon>
        <taxon>Pseudomonadaceae</taxon>
        <taxon>Pseudomonas</taxon>
    </lineage>
</organism>
<geneLocation type="plasmid" evidence="2">
    <name>prbl16</name>
</geneLocation>
<dbReference type="GeneID" id="93444578"/>
<sequence length="229" mass="25622">MNAQIPIFARIKQHNAEYPRELFAAKEINRLLTNVDFPAERIWLDLRFDPSMTDPTSSALDVMMISGEAHGIAVLRIQPLYLQQDMQTMVDEAIPHELAHILHAIDVKQKGEEIGKLHDEDWQEWLFTLAPNATPAAKVKGTFDDRPVKLSKGGLAVECECGGDEAIAVIADTTGNSVKLQEEELECSSCKFPYHRLSQDSALPEGIASDLKFLEGIKCIKLHHPNLQR</sequence>
<name>A0A1A9KN35_9PSED</name>
<protein>
    <recommendedName>
        <fullName evidence="3">SprT-like domain-containing protein</fullName>
    </recommendedName>
</protein>
<accession>A0A1A9KN35</accession>
<reference evidence="1 2" key="1">
    <citation type="submission" date="2016-05" db="EMBL/GenBank/DDBJ databases">
        <title>Genome Sequence of Pseudomonas citronellolis Strain SJTE-3, an Estrogens and Persistent Organic Pollutants degradation strain.</title>
        <authorList>
            <person name="Liang R."/>
        </authorList>
    </citation>
    <scope>NUCLEOTIDE SEQUENCE [LARGE SCALE GENOMIC DNA]</scope>
    <source>
        <strain evidence="1 2">SJTE-3</strain>
        <plasmid evidence="2">Plasmid prbl16</plasmid>
    </source>
</reference>
<evidence type="ECO:0000313" key="1">
    <source>
        <dbReference type="EMBL" id="ANI19017.1"/>
    </source>
</evidence>
<proteinExistence type="predicted"/>
<dbReference type="Proteomes" id="UP000077748">
    <property type="component" value="Plasmid pRBL16"/>
</dbReference>
<gene>
    <name evidence="1" type="ORF">A9C11_33735</name>
</gene>
<evidence type="ECO:0008006" key="3">
    <source>
        <dbReference type="Google" id="ProtNLM"/>
    </source>
</evidence>
<dbReference type="AlphaFoldDB" id="A0A1A9KN35"/>
<evidence type="ECO:0000313" key="2">
    <source>
        <dbReference type="Proteomes" id="UP000077748"/>
    </source>
</evidence>
<dbReference type="RefSeq" id="WP_010792573.1">
    <property type="nucleotide sequence ID" value="NZ_CP015879.1"/>
</dbReference>
<keyword evidence="1" id="KW-0614">Plasmid</keyword>